<reference evidence="2" key="1">
    <citation type="submission" date="2015-11" db="EMBL/GenBank/DDBJ databases">
        <title>De novo transcriptome assembly of four potential Pierce s Disease insect vectors from Arizona vineyards.</title>
        <authorList>
            <person name="Tassone E.E."/>
        </authorList>
    </citation>
    <scope>NUCLEOTIDE SEQUENCE</scope>
</reference>
<accession>A0A1B6LIB1</accession>
<evidence type="ECO:0000259" key="1">
    <source>
        <dbReference type="PROSITE" id="PS50878"/>
    </source>
</evidence>
<gene>
    <name evidence="2" type="ORF">g.40950</name>
</gene>
<dbReference type="InterPro" id="IPR000477">
    <property type="entry name" value="RT_dom"/>
</dbReference>
<dbReference type="EMBL" id="GEBQ01016556">
    <property type="protein sequence ID" value="JAT23421.1"/>
    <property type="molecule type" value="Transcribed_RNA"/>
</dbReference>
<dbReference type="PANTHER" id="PTHR33332">
    <property type="entry name" value="REVERSE TRANSCRIPTASE DOMAIN-CONTAINING PROTEIN"/>
    <property type="match status" value="1"/>
</dbReference>
<proteinExistence type="predicted"/>
<dbReference type="InterPro" id="IPR043502">
    <property type="entry name" value="DNA/RNA_pol_sf"/>
</dbReference>
<organism evidence="2">
    <name type="scientific">Graphocephala atropunctata</name>
    <dbReference type="NCBI Taxonomy" id="36148"/>
    <lineage>
        <taxon>Eukaryota</taxon>
        <taxon>Metazoa</taxon>
        <taxon>Ecdysozoa</taxon>
        <taxon>Arthropoda</taxon>
        <taxon>Hexapoda</taxon>
        <taxon>Insecta</taxon>
        <taxon>Pterygota</taxon>
        <taxon>Neoptera</taxon>
        <taxon>Paraneoptera</taxon>
        <taxon>Hemiptera</taxon>
        <taxon>Auchenorrhyncha</taxon>
        <taxon>Membracoidea</taxon>
        <taxon>Cicadellidae</taxon>
        <taxon>Cicadellinae</taxon>
        <taxon>Cicadellini</taxon>
        <taxon>Graphocephala</taxon>
    </lineage>
</organism>
<feature type="domain" description="Reverse transcriptase" evidence="1">
    <location>
        <begin position="1"/>
        <end position="256"/>
    </location>
</feature>
<dbReference type="CDD" id="cd01650">
    <property type="entry name" value="RT_nLTR_like"/>
    <property type="match status" value="1"/>
</dbReference>
<dbReference type="PROSITE" id="PS50878">
    <property type="entry name" value="RT_POL"/>
    <property type="match status" value="1"/>
</dbReference>
<dbReference type="SUPFAM" id="SSF56672">
    <property type="entry name" value="DNA/RNA polymerases"/>
    <property type="match status" value="1"/>
</dbReference>
<sequence length="454" mass="52683">MLKEGTFPECLKVAKVIPIYKKGDKTDPSSYRPISLVPIFSKIFEYCIKNQLQTFFLHNGYLCKEQFGFLPGLNTTKAVETLVGSVFSDLENKTLSSATLIDLSKAFDSIPHELLISKLHCYGVRDNELKLLLSYLKKRKQMVVQGLNCSKFKTVHIGVPQGSVLGPFLFIIAINDFAFNMPCMSVLFADDTTLLNHHSTLNSLIIQQENAMKVATEWFQANRLVVNNSKTENIVFSLDNTVYSCFKPVKLLGIHLDSRLSWESHVNNLCIKLSRVIYLLRKLKACVTEDMLISSYYAFFHSHLVYGITLWGNSCHSKRVFVWQKRAIRTIKNLNDRESCLPAFKQLKTMTLSCLYIYYCLLDVKENLHSYKIREDVHKYKTRNKFMLELPRVRLETTKNSHIYMKIKLFNKLPKEAWIVNINKFRTVISRYLKEKVYYSISEYLADDIDSLRF</sequence>
<dbReference type="AlphaFoldDB" id="A0A1B6LIB1"/>
<protein>
    <recommendedName>
        <fullName evidence="1">Reverse transcriptase domain-containing protein</fullName>
    </recommendedName>
</protein>
<dbReference type="GO" id="GO:0071897">
    <property type="term" value="P:DNA biosynthetic process"/>
    <property type="evidence" value="ECO:0007669"/>
    <property type="project" value="UniProtKB-ARBA"/>
</dbReference>
<evidence type="ECO:0000313" key="2">
    <source>
        <dbReference type="EMBL" id="JAT23421.1"/>
    </source>
</evidence>
<name>A0A1B6LIB1_9HEMI</name>
<dbReference type="Pfam" id="PF00078">
    <property type="entry name" value="RVT_1"/>
    <property type="match status" value="1"/>
</dbReference>